<evidence type="ECO:0000259" key="2">
    <source>
        <dbReference type="Pfam" id="PF22803"/>
    </source>
</evidence>
<dbReference type="OrthoDB" id="2925523at2759"/>
<feature type="chain" id="PRO_5022719882" description="Glycan binding protein Y3-like domain-containing protein" evidence="1">
    <location>
        <begin position="24"/>
        <end position="179"/>
    </location>
</feature>
<dbReference type="InterPro" id="IPR054443">
    <property type="entry name" value="Y3-like_dom"/>
</dbReference>
<evidence type="ECO:0000313" key="4">
    <source>
        <dbReference type="Proteomes" id="UP000308652"/>
    </source>
</evidence>
<dbReference type="Proteomes" id="UP000308652">
    <property type="component" value="Unassembled WGS sequence"/>
</dbReference>
<dbReference type="Pfam" id="PF22803">
    <property type="entry name" value="GBD_Y3"/>
    <property type="match status" value="1"/>
</dbReference>
<gene>
    <name evidence="3" type="ORF">BDQ12DRAFT_760888</name>
</gene>
<reference evidence="3 4" key="1">
    <citation type="journal article" date="2019" name="Nat. Ecol. Evol.">
        <title>Megaphylogeny resolves global patterns of mushroom evolution.</title>
        <authorList>
            <person name="Varga T."/>
            <person name="Krizsan K."/>
            <person name="Foldi C."/>
            <person name="Dima B."/>
            <person name="Sanchez-Garcia M."/>
            <person name="Sanchez-Ramirez S."/>
            <person name="Szollosi G.J."/>
            <person name="Szarkandi J.G."/>
            <person name="Papp V."/>
            <person name="Albert L."/>
            <person name="Andreopoulos W."/>
            <person name="Angelini C."/>
            <person name="Antonin V."/>
            <person name="Barry K.W."/>
            <person name="Bougher N.L."/>
            <person name="Buchanan P."/>
            <person name="Buyck B."/>
            <person name="Bense V."/>
            <person name="Catcheside P."/>
            <person name="Chovatia M."/>
            <person name="Cooper J."/>
            <person name="Damon W."/>
            <person name="Desjardin D."/>
            <person name="Finy P."/>
            <person name="Geml J."/>
            <person name="Haridas S."/>
            <person name="Hughes K."/>
            <person name="Justo A."/>
            <person name="Karasinski D."/>
            <person name="Kautmanova I."/>
            <person name="Kiss B."/>
            <person name="Kocsube S."/>
            <person name="Kotiranta H."/>
            <person name="LaButti K.M."/>
            <person name="Lechner B.E."/>
            <person name="Liimatainen K."/>
            <person name="Lipzen A."/>
            <person name="Lukacs Z."/>
            <person name="Mihaltcheva S."/>
            <person name="Morgado L.N."/>
            <person name="Niskanen T."/>
            <person name="Noordeloos M.E."/>
            <person name="Ohm R.A."/>
            <person name="Ortiz-Santana B."/>
            <person name="Ovrebo C."/>
            <person name="Racz N."/>
            <person name="Riley R."/>
            <person name="Savchenko A."/>
            <person name="Shiryaev A."/>
            <person name="Soop K."/>
            <person name="Spirin V."/>
            <person name="Szebenyi C."/>
            <person name="Tomsovsky M."/>
            <person name="Tulloss R.E."/>
            <person name="Uehling J."/>
            <person name="Grigoriev I.V."/>
            <person name="Vagvolgyi C."/>
            <person name="Papp T."/>
            <person name="Martin F.M."/>
            <person name="Miettinen O."/>
            <person name="Hibbett D.S."/>
            <person name="Nagy L.G."/>
        </authorList>
    </citation>
    <scope>NUCLEOTIDE SEQUENCE [LARGE SCALE GENOMIC DNA]</scope>
    <source>
        <strain evidence="3 4">CBS 166.37</strain>
    </source>
</reference>
<evidence type="ECO:0000256" key="1">
    <source>
        <dbReference type="SAM" id="SignalP"/>
    </source>
</evidence>
<dbReference type="AlphaFoldDB" id="A0A5C3LRM2"/>
<keyword evidence="4" id="KW-1185">Reference proteome</keyword>
<feature type="domain" description="Glycan binding protein Y3-like" evidence="2">
    <location>
        <begin position="43"/>
        <end position="136"/>
    </location>
</feature>
<proteinExistence type="predicted"/>
<dbReference type="EMBL" id="ML213626">
    <property type="protein sequence ID" value="TFK34983.1"/>
    <property type="molecule type" value="Genomic_DNA"/>
</dbReference>
<keyword evidence="1" id="KW-0732">Signal</keyword>
<evidence type="ECO:0000313" key="3">
    <source>
        <dbReference type="EMBL" id="TFK34983.1"/>
    </source>
</evidence>
<name>A0A5C3LRM2_9AGAR</name>
<sequence length="179" mass="18689">MIFNHNAISIVIVLAFSMASVDAAISAAPVRRRTCFTEGTVGSCQIFTADFCNSLKTAIAFGNNHAGCYNAAGFKCDFGAFFEFSADAAPLPTVPSEFDCNGTLENVTVNCNGLGGFGNTNAGAFTFTMDPNQGQCGQLEASSVAVCCCYGEGVTRGEWLRRPKAGSCGLGGLQPLSYK</sequence>
<accession>A0A5C3LRM2</accession>
<protein>
    <recommendedName>
        <fullName evidence="2">Glycan binding protein Y3-like domain-containing protein</fullName>
    </recommendedName>
</protein>
<feature type="signal peptide" evidence="1">
    <location>
        <begin position="1"/>
        <end position="23"/>
    </location>
</feature>
<organism evidence="3 4">
    <name type="scientific">Crucibulum laeve</name>
    <dbReference type="NCBI Taxonomy" id="68775"/>
    <lineage>
        <taxon>Eukaryota</taxon>
        <taxon>Fungi</taxon>
        <taxon>Dikarya</taxon>
        <taxon>Basidiomycota</taxon>
        <taxon>Agaricomycotina</taxon>
        <taxon>Agaricomycetes</taxon>
        <taxon>Agaricomycetidae</taxon>
        <taxon>Agaricales</taxon>
        <taxon>Agaricineae</taxon>
        <taxon>Nidulariaceae</taxon>
        <taxon>Crucibulum</taxon>
    </lineage>
</organism>